<organism evidence="1 2">
    <name type="scientific">Photobacterium andalusiense</name>
    <dbReference type="NCBI Taxonomy" id="2204296"/>
    <lineage>
        <taxon>Bacteria</taxon>
        <taxon>Pseudomonadati</taxon>
        <taxon>Pseudomonadota</taxon>
        <taxon>Gammaproteobacteria</taxon>
        <taxon>Vibrionales</taxon>
        <taxon>Vibrionaceae</taxon>
        <taxon>Photobacterium</taxon>
    </lineage>
</organism>
<dbReference type="EMBL" id="FYAJ01000004">
    <property type="protein sequence ID" value="SMY36097.1"/>
    <property type="molecule type" value="Genomic_DNA"/>
</dbReference>
<evidence type="ECO:0000313" key="2">
    <source>
        <dbReference type="Proteomes" id="UP000195719"/>
    </source>
</evidence>
<protein>
    <submittedName>
        <fullName evidence="1">Uncharacterized protein</fullName>
    </submittedName>
</protein>
<proteinExistence type="predicted"/>
<accession>A0A1Y6MHJ5</accession>
<sequence length="47" mass="5342">MLMIVAIFMDVDKMPNDKIDATSNDNQASAEKININLLLIMNNYKNL</sequence>
<gene>
    <name evidence="1" type="ORF">PAND9192_02426</name>
</gene>
<dbReference type="Proteomes" id="UP000195719">
    <property type="component" value="Unassembled WGS sequence"/>
</dbReference>
<reference evidence="2" key="1">
    <citation type="submission" date="2017-06" db="EMBL/GenBank/DDBJ databases">
        <authorList>
            <person name="Rodrigo-Torres L."/>
            <person name="Arahal R.D."/>
            <person name="Lucena T."/>
        </authorList>
    </citation>
    <scope>NUCLEOTIDE SEQUENCE [LARGE SCALE GENOMIC DNA]</scope>
    <source>
        <strain evidence="2">CECT 9192</strain>
    </source>
</reference>
<evidence type="ECO:0000313" key="1">
    <source>
        <dbReference type="EMBL" id="SMY36097.1"/>
    </source>
</evidence>
<dbReference type="AlphaFoldDB" id="A0A1Y6MHJ5"/>
<name>A0A1Y6MHJ5_9GAMM</name>
<keyword evidence="2" id="KW-1185">Reference proteome</keyword>